<dbReference type="Gene3D" id="3.80.10.10">
    <property type="entry name" value="Ribonuclease Inhibitor"/>
    <property type="match status" value="1"/>
</dbReference>
<dbReference type="Pfam" id="PF13855">
    <property type="entry name" value="LRR_8"/>
    <property type="match status" value="1"/>
</dbReference>
<evidence type="ECO:0000313" key="5">
    <source>
        <dbReference type="Proteomes" id="UP000324832"/>
    </source>
</evidence>
<proteinExistence type="predicted"/>
<dbReference type="AlphaFoldDB" id="A0A5E4PU15"/>
<evidence type="ECO:0000256" key="2">
    <source>
        <dbReference type="ARBA" id="ARBA00022729"/>
    </source>
</evidence>
<dbReference type="PANTHER" id="PTHR24373:SF370">
    <property type="entry name" value="FISH-LIPS, ISOFORM E"/>
    <property type="match status" value="1"/>
</dbReference>
<dbReference type="Proteomes" id="UP000324832">
    <property type="component" value="Unassembled WGS sequence"/>
</dbReference>
<sequence length="269" mass="30021">SGIYYASYEYYDGESKFIINLWKGVEINLCFVFVLQEVGTFKISYDRLLAGVRGNLTKLVLAHNLLGDNLNPIFSTAELHNLPALEELDITGNNIRGLEEGLLIGCNVLKTFRLDRNNMVSIPSVSLNGPLSLKVLSLRENRIVHKLEDDTFDGLVNLQTLLLRDNNILLIPGTALSRLPALTSVHLGFNRVTALSSVIPYPTSGVRSDQFFGSLKKRNQRIAAGCVRSLQKPTALRPLRGHFNVCYKNVSDSAEYYDTTRLHGQFHDA</sequence>
<dbReference type="InterPro" id="IPR032675">
    <property type="entry name" value="LRR_dom_sf"/>
</dbReference>
<keyword evidence="2" id="KW-0732">Signal</keyword>
<name>A0A5E4PU15_9NEOP</name>
<dbReference type="InterPro" id="IPR003591">
    <property type="entry name" value="Leu-rich_rpt_typical-subtyp"/>
</dbReference>
<reference evidence="4 5" key="1">
    <citation type="submission" date="2017-07" db="EMBL/GenBank/DDBJ databases">
        <authorList>
            <person name="Talla V."/>
            <person name="Backstrom N."/>
        </authorList>
    </citation>
    <scope>NUCLEOTIDE SEQUENCE [LARGE SCALE GENOMIC DNA]</scope>
</reference>
<organism evidence="4 5">
    <name type="scientific">Leptidea sinapis</name>
    <dbReference type="NCBI Taxonomy" id="189913"/>
    <lineage>
        <taxon>Eukaryota</taxon>
        <taxon>Metazoa</taxon>
        <taxon>Ecdysozoa</taxon>
        <taxon>Arthropoda</taxon>
        <taxon>Hexapoda</taxon>
        <taxon>Insecta</taxon>
        <taxon>Pterygota</taxon>
        <taxon>Neoptera</taxon>
        <taxon>Endopterygota</taxon>
        <taxon>Lepidoptera</taxon>
        <taxon>Glossata</taxon>
        <taxon>Ditrysia</taxon>
        <taxon>Papilionoidea</taxon>
        <taxon>Pieridae</taxon>
        <taxon>Dismorphiinae</taxon>
        <taxon>Leptidea</taxon>
    </lineage>
</organism>
<dbReference type="InterPro" id="IPR001611">
    <property type="entry name" value="Leu-rich_rpt"/>
</dbReference>
<dbReference type="GO" id="GO:0031012">
    <property type="term" value="C:extracellular matrix"/>
    <property type="evidence" value="ECO:0007669"/>
    <property type="project" value="TreeGrafter"/>
</dbReference>
<dbReference type="SUPFAM" id="SSF52058">
    <property type="entry name" value="L domain-like"/>
    <property type="match status" value="1"/>
</dbReference>
<feature type="non-terminal residue" evidence="4">
    <location>
        <position position="269"/>
    </location>
</feature>
<evidence type="ECO:0000256" key="1">
    <source>
        <dbReference type="ARBA" id="ARBA00022614"/>
    </source>
</evidence>
<evidence type="ECO:0000313" key="4">
    <source>
        <dbReference type="EMBL" id="VVC88636.1"/>
    </source>
</evidence>
<feature type="non-terminal residue" evidence="4">
    <location>
        <position position="1"/>
    </location>
</feature>
<dbReference type="InterPro" id="IPR050328">
    <property type="entry name" value="Dev_Immune_Receptor"/>
</dbReference>
<gene>
    <name evidence="4" type="ORF">LSINAPIS_LOCUS1961</name>
</gene>
<dbReference type="PANTHER" id="PTHR24373">
    <property type="entry name" value="SLIT RELATED LEUCINE-RICH REPEAT NEURONAL PROTEIN"/>
    <property type="match status" value="1"/>
</dbReference>
<dbReference type="SMART" id="SM00369">
    <property type="entry name" value="LRR_TYP"/>
    <property type="match status" value="4"/>
</dbReference>
<dbReference type="GO" id="GO:0005615">
    <property type="term" value="C:extracellular space"/>
    <property type="evidence" value="ECO:0007669"/>
    <property type="project" value="TreeGrafter"/>
</dbReference>
<accession>A0A5E4PU15</accession>
<dbReference type="EMBL" id="FZQP02000365">
    <property type="protein sequence ID" value="VVC88636.1"/>
    <property type="molecule type" value="Genomic_DNA"/>
</dbReference>
<keyword evidence="1" id="KW-0433">Leucine-rich repeat</keyword>
<keyword evidence="5" id="KW-1185">Reference proteome</keyword>
<protein>
    <submittedName>
        <fullName evidence="4">Uncharacterized protein</fullName>
    </submittedName>
</protein>
<keyword evidence="3" id="KW-0677">Repeat</keyword>
<evidence type="ECO:0000256" key="3">
    <source>
        <dbReference type="ARBA" id="ARBA00022737"/>
    </source>
</evidence>